<name>A0AAE3VZ36_9ACTN</name>
<protein>
    <submittedName>
        <fullName evidence="1">Uncharacterized protein</fullName>
    </submittedName>
</protein>
<dbReference type="Proteomes" id="UP001240236">
    <property type="component" value="Unassembled WGS sequence"/>
</dbReference>
<reference evidence="1 2" key="1">
    <citation type="submission" date="2023-07" db="EMBL/GenBank/DDBJ databases">
        <title>Sequencing the genomes of 1000 actinobacteria strains.</title>
        <authorList>
            <person name="Klenk H.-P."/>
        </authorList>
    </citation>
    <scope>NUCLEOTIDE SEQUENCE [LARGE SCALE GENOMIC DNA]</scope>
    <source>
        <strain evidence="1 2">DSM 44709</strain>
    </source>
</reference>
<dbReference type="AlphaFoldDB" id="A0AAE3VZ36"/>
<comment type="caution">
    <text evidence="1">The sequence shown here is derived from an EMBL/GenBank/DDBJ whole genome shotgun (WGS) entry which is preliminary data.</text>
</comment>
<proteinExistence type="predicted"/>
<organism evidence="1 2">
    <name type="scientific">Catenuloplanes indicus</name>
    <dbReference type="NCBI Taxonomy" id="137267"/>
    <lineage>
        <taxon>Bacteria</taxon>
        <taxon>Bacillati</taxon>
        <taxon>Actinomycetota</taxon>
        <taxon>Actinomycetes</taxon>
        <taxon>Micromonosporales</taxon>
        <taxon>Micromonosporaceae</taxon>
        <taxon>Catenuloplanes</taxon>
    </lineage>
</organism>
<dbReference type="RefSeq" id="WP_307249326.1">
    <property type="nucleotide sequence ID" value="NZ_JAUSUZ010000001.1"/>
</dbReference>
<keyword evidence="2" id="KW-1185">Reference proteome</keyword>
<sequence>MIHSGTEYALLHRVAMSPSTTLTARVPSASVDANTGRPRAMLTPDGFVFGPAGVGAFVDGARLGDGAATEVELP</sequence>
<dbReference type="EMBL" id="JAUSUZ010000001">
    <property type="protein sequence ID" value="MDQ0366638.1"/>
    <property type="molecule type" value="Genomic_DNA"/>
</dbReference>
<accession>A0AAE3VZ36</accession>
<evidence type="ECO:0000313" key="1">
    <source>
        <dbReference type="EMBL" id="MDQ0366638.1"/>
    </source>
</evidence>
<gene>
    <name evidence="1" type="ORF">J2S42_003307</name>
</gene>
<evidence type="ECO:0000313" key="2">
    <source>
        <dbReference type="Proteomes" id="UP001240236"/>
    </source>
</evidence>